<keyword evidence="4" id="KW-1185">Reference proteome</keyword>
<dbReference type="Pfam" id="PF13560">
    <property type="entry name" value="HTH_31"/>
    <property type="match status" value="1"/>
</dbReference>
<dbReference type="SMART" id="SM00530">
    <property type="entry name" value="HTH_XRE"/>
    <property type="match status" value="1"/>
</dbReference>
<feature type="domain" description="HTH cro/C1-type" evidence="2">
    <location>
        <begin position="7"/>
        <end position="51"/>
    </location>
</feature>
<proteinExistence type="predicted"/>
<evidence type="ECO:0000313" key="3">
    <source>
        <dbReference type="EMBL" id="MBG2880749.1"/>
    </source>
</evidence>
<dbReference type="SUPFAM" id="SSF47413">
    <property type="entry name" value="lambda repressor-like DNA-binding domains"/>
    <property type="match status" value="1"/>
</dbReference>
<dbReference type="Gene3D" id="1.10.260.40">
    <property type="entry name" value="lambda repressor-like DNA-binding domains"/>
    <property type="match status" value="1"/>
</dbReference>
<dbReference type="RefSeq" id="WP_196568584.1">
    <property type="nucleotide sequence ID" value="NZ_JADRYY010000035.1"/>
</dbReference>
<gene>
    <name evidence="3" type="ORF">I4902_15945</name>
</gene>
<evidence type="ECO:0000313" key="4">
    <source>
        <dbReference type="Proteomes" id="UP000614721"/>
    </source>
</evidence>
<comment type="caution">
    <text evidence="3">The sequence shown here is derived from an EMBL/GenBank/DDBJ whole genome shotgun (WGS) entry which is preliminary data.</text>
</comment>
<reference evidence="3 4" key="1">
    <citation type="submission" date="2020-11" db="EMBL/GenBank/DDBJ databases">
        <title>Enhanced detection system for hospital associated transmission using whole genome sequencing surveillance.</title>
        <authorList>
            <person name="Harrison L.H."/>
            <person name="Van Tyne D."/>
            <person name="Marsh J.W."/>
            <person name="Griffith M.P."/>
            <person name="Snyder D.J."/>
            <person name="Cooper V.S."/>
            <person name="Mustapha M."/>
        </authorList>
    </citation>
    <scope>NUCLEOTIDE SEQUENCE [LARGE SCALE GENOMIC DNA]</scope>
    <source>
        <strain evidence="3 4">PR00075</strain>
    </source>
</reference>
<dbReference type="PROSITE" id="PS50943">
    <property type="entry name" value="HTH_CROC1"/>
    <property type="match status" value="1"/>
</dbReference>
<feature type="region of interest" description="Disordered" evidence="1">
    <location>
        <begin position="78"/>
        <end position="99"/>
    </location>
</feature>
<dbReference type="InterPro" id="IPR010982">
    <property type="entry name" value="Lambda_DNA-bd_dom_sf"/>
</dbReference>
<evidence type="ECO:0000259" key="2">
    <source>
        <dbReference type="PROSITE" id="PS50943"/>
    </source>
</evidence>
<dbReference type="EMBL" id="JADSJP010000035">
    <property type="protein sequence ID" value="MBG2880749.1"/>
    <property type="molecule type" value="Genomic_DNA"/>
</dbReference>
<organism evidence="3 4">
    <name type="scientific">Proteus alimentorum</name>
    <dbReference type="NCBI Taxonomy" id="1973495"/>
    <lineage>
        <taxon>Bacteria</taxon>
        <taxon>Pseudomonadati</taxon>
        <taxon>Pseudomonadota</taxon>
        <taxon>Gammaproteobacteria</taxon>
        <taxon>Enterobacterales</taxon>
        <taxon>Morganellaceae</taxon>
        <taxon>Proteus</taxon>
    </lineage>
</organism>
<name>A0ABS0IY95_9GAMM</name>
<evidence type="ECO:0000256" key="1">
    <source>
        <dbReference type="SAM" id="MobiDB-lite"/>
    </source>
</evidence>
<protein>
    <submittedName>
        <fullName evidence="3">Helix-turn-helix domain-containing protein</fullName>
    </submittedName>
</protein>
<dbReference type="Proteomes" id="UP000614721">
    <property type="component" value="Unassembled WGS sequence"/>
</dbReference>
<accession>A0ABS0IY95</accession>
<dbReference type="CDD" id="cd00093">
    <property type="entry name" value="HTH_XRE"/>
    <property type="match status" value="1"/>
</dbReference>
<sequence length="99" mass="11021">MNIGKKLRLIREAEGLSREQMTELAGIPIGTMRRYETGRIENVGSDAIVKILSHPRFEKYTLWLMTGKTNEIVGQIAPPLSPDGQENTQNLLKVSNAGK</sequence>
<dbReference type="InterPro" id="IPR001387">
    <property type="entry name" value="Cro/C1-type_HTH"/>
</dbReference>
<feature type="compositionally biased region" description="Polar residues" evidence="1">
    <location>
        <begin position="84"/>
        <end position="99"/>
    </location>
</feature>